<dbReference type="InterPro" id="IPR036415">
    <property type="entry name" value="Lamin_tail_dom_sf"/>
</dbReference>
<dbReference type="AlphaFoldDB" id="A0A6M1T2I2"/>
<feature type="domain" description="LTD" evidence="3">
    <location>
        <begin position="121"/>
        <end position="215"/>
    </location>
</feature>
<protein>
    <recommendedName>
        <fullName evidence="3">LTD domain-containing protein</fullName>
    </recommendedName>
</protein>
<dbReference type="Proteomes" id="UP000479132">
    <property type="component" value="Unassembled WGS sequence"/>
</dbReference>
<evidence type="ECO:0000256" key="2">
    <source>
        <dbReference type="SAM" id="MobiDB-lite"/>
    </source>
</evidence>
<sequence length="218" mass="23418">SVSASYKENWGDAPNSKGTPGTANEITPDTTPPTLKSLTVRSGSQLALTFSEQLDDATTENTSNYSLNGGPAISDVTYAASDSVFINLGSPLTNATNYTLTVENVTDIFANTIASTDTSFTYYEVSAADSGDVLVNEFNYEPASGTTEFIELYNPTSKSFDLRNWRLSDNRGYKADISNSQAIIPPDSFAVIAPDNTLLTDYPDINLVVMADFPSLNN</sequence>
<dbReference type="PROSITE" id="PS51841">
    <property type="entry name" value="LTD"/>
    <property type="match status" value="1"/>
</dbReference>
<feature type="non-terminal residue" evidence="4">
    <location>
        <position position="218"/>
    </location>
</feature>
<evidence type="ECO:0000313" key="4">
    <source>
        <dbReference type="EMBL" id="NGP90298.1"/>
    </source>
</evidence>
<dbReference type="RefSeq" id="WP_165271517.1">
    <property type="nucleotide sequence ID" value="NZ_JAALLS010000076.1"/>
</dbReference>
<feature type="compositionally biased region" description="Polar residues" evidence="2">
    <location>
        <begin position="16"/>
        <end position="36"/>
    </location>
</feature>
<evidence type="ECO:0000313" key="5">
    <source>
        <dbReference type="Proteomes" id="UP000479132"/>
    </source>
</evidence>
<dbReference type="Gene3D" id="2.60.40.1260">
    <property type="entry name" value="Lamin Tail domain"/>
    <property type="match status" value="1"/>
</dbReference>
<evidence type="ECO:0000256" key="1">
    <source>
        <dbReference type="ARBA" id="ARBA00022729"/>
    </source>
</evidence>
<evidence type="ECO:0000259" key="3">
    <source>
        <dbReference type="PROSITE" id="PS51841"/>
    </source>
</evidence>
<dbReference type="EMBL" id="JAALLS010000076">
    <property type="protein sequence ID" value="NGP90298.1"/>
    <property type="molecule type" value="Genomic_DNA"/>
</dbReference>
<dbReference type="InterPro" id="IPR001322">
    <property type="entry name" value="Lamin_tail_dom"/>
</dbReference>
<comment type="caution">
    <text evidence="4">The sequence shown here is derived from an EMBL/GenBank/DDBJ whole genome shotgun (WGS) entry which is preliminary data.</text>
</comment>
<dbReference type="Pfam" id="PF00932">
    <property type="entry name" value="LTD"/>
    <property type="match status" value="1"/>
</dbReference>
<dbReference type="InterPro" id="IPR014755">
    <property type="entry name" value="Cu-Rt/internalin_Ig-like"/>
</dbReference>
<organism evidence="4 5">
    <name type="scientific">Fodinibius halophilus</name>
    <dbReference type="NCBI Taxonomy" id="1736908"/>
    <lineage>
        <taxon>Bacteria</taxon>
        <taxon>Pseudomonadati</taxon>
        <taxon>Balneolota</taxon>
        <taxon>Balneolia</taxon>
        <taxon>Balneolales</taxon>
        <taxon>Balneolaceae</taxon>
        <taxon>Fodinibius</taxon>
    </lineage>
</organism>
<keyword evidence="1" id="KW-0732">Signal</keyword>
<dbReference type="Gene3D" id="2.60.40.1220">
    <property type="match status" value="1"/>
</dbReference>
<accession>A0A6M1T2I2</accession>
<proteinExistence type="predicted"/>
<dbReference type="Pfam" id="PF13205">
    <property type="entry name" value="Big_5"/>
    <property type="match status" value="1"/>
</dbReference>
<gene>
    <name evidence="4" type="ORF">G3569_18235</name>
</gene>
<feature type="region of interest" description="Disordered" evidence="2">
    <location>
        <begin position="1"/>
        <end position="36"/>
    </location>
</feature>
<dbReference type="InterPro" id="IPR032812">
    <property type="entry name" value="SbsA_Ig"/>
</dbReference>
<keyword evidence="5" id="KW-1185">Reference proteome</keyword>
<reference evidence="4 5" key="1">
    <citation type="submission" date="2020-02" db="EMBL/GenBank/DDBJ databases">
        <title>Aliifodinibius halophilus 2W32, complete genome.</title>
        <authorList>
            <person name="Li Y."/>
            <person name="Wu S."/>
        </authorList>
    </citation>
    <scope>NUCLEOTIDE SEQUENCE [LARGE SCALE GENOMIC DNA]</scope>
    <source>
        <strain evidence="4 5">2W32</strain>
    </source>
</reference>
<name>A0A6M1T2I2_9BACT</name>
<feature type="non-terminal residue" evidence="4">
    <location>
        <position position="1"/>
    </location>
</feature>
<dbReference type="SUPFAM" id="SSF74853">
    <property type="entry name" value="Lamin A/C globular tail domain"/>
    <property type="match status" value="1"/>
</dbReference>